<evidence type="ECO:0000313" key="4">
    <source>
        <dbReference type="Proteomes" id="UP000785679"/>
    </source>
</evidence>
<dbReference type="PANTHER" id="PTHR42687:SF1">
    <property type="entry name" value="L-THREONINE 3-DEHYDROGENASE, MITOCHONDRIAL"/>
    <property type="match status" value="1"/>
</dbReference>
<evidence type="ECO:0000259" key="2">
    <source>
        <dbReference type="Pfam" id="PF01370"/>
    </source>
</evidence>
<dbReference type="OrthoDB" id="16464at2759"/>
<dbReference type="InterPro" id="IPR051225">
    <property type="entry name" value="NAD(P)_epim/dehydratase"/>
</dbReference>
<keyword evidence="4" id="KW-1185">Reference proteome</keyword>
<comment type="similarity">
    <text evidence="1">Belongs to the NAD(P)-dependent epimerase/dehydratase family.</text>
</comment>
<name>A0A8J8T0T7_HALGN</name>
<evidence type="ECO:0000313" key="3">
    <source>
        <dbReference type="EMBL" id="TNV78004.1"/>
    </source>
</evidence>
<proteinExistence type="inferred from homology"/>
<comment type="caution">
    <text evidence="3">The sequence shown here is derived from an EMBL/GenBank/DDBJ whole genome shotgun (WGS) entry which is preliminary data.</text>
</comment>
<dbReference type="GO" id="GO:0008743">
    <property type="term" value="F:L-threonine 3-dehydrogenase activity"/>
    <property type="evidence" value="ECO:0007669"/>
    <property type="project" value="TreeGrafter"/>
</dbReference>
<dbReference type="Gene3D" id="3.40.50.720">
    <property type="entry name" value="NAD(P)-binding Rossmann-like Domain"/>
    <property type="match status" value="1"/>
</dbReference>
<dbReference type="SUPFAM" id="SSF51735">
    <property type="entry name" value="NAD(P)-binding Rossmann-fold domains"/>
    <property type="match status" value="1"/>
</dbReference>
<gene>
    <name evidence="3" type="ORF">FGO68_gene7841</name>
</gene>
<reference evidence="3" key="1">
    <citation type="submission" date="2019-06" db="EMBL/GenBank/DDBJ databases">
        <authorList>
            <person name="Zheng W."/>
        </authorList>
    </citation>
    <scope>NUCLEOTIDE SEQUENCE</scope>
    <source>
        <strain evidence="3">QDHG01</strain>
    </source>
</reference>
<dbReference type="AlphaFoldDB" id="A0A8J8T0T7"/>
<organism evidence="3 4">
    <name type="scientific">Halteria grandinella</name>
    <dbReference type="NCBI Taxonomy" id="5974"/>
    <lineage>
        <taxon>Eukaryota</taxon>
        <taxon>Sar</taxon>
        <taxon>Alveolata</taxon>
        <taxon>Ciliophora</taxon>
        <taxon>Intramacronucleata</taxon>
        <taxon>Spirotrichea</taxon>
        <taxon>Stichotrichia</taxon>
        <taxon>Sporadotrichida</taxon>
        <taxon>Halteriidae</taxon>
        <taxon>Halteria</taxon>
    </lineage>
</organism>
<dbReference type="PANTHER" id="PTHR42687">
    <property type="entry name" value="L-THREONINE 3-DEHYDROGENASE"/>
    <property type="match status" value="1"/>
</dbReference>
<evidence type="ECO:0000256" key="1">
    <source>
        <dbReference type="ARBA" id="ARBA00007637"/>
    </source>
</evidence>
<dbReference type="Proteomes" id="UP000785679">
    <property type="component" value="Unassembled WGS sequence"/>
</dbReference>
<sequence length="340" mass="38247">MKATANLLYRTQTRPFSHALHGRRVLVAGCKGQIGVPLVHAICEVVGKENVIAADISDKKVALPCQYEQLDVTDGSRYDKIVSEHKIDYIVHLAAILSALGERFPDRATSVNVTGCINALNIARERKSRIFVPSTIAVFGGDHFPKIQTPVDTVLQPTTIYGISKVFNEMIGTYYHNKFGVDFRSIRYPGVISSEKYDFNGTTDYSTEIFFHALEKGQYKCWLAPKTNLPMIYIDDCIKGTIQFLKADGAQLKRKVYNMAGISFNPEELAASIQKMIPSFKVEYEPDFRQKIADSWPKSIDDSESKKDWGWSYDVTVDDLAKKILDGIDPQYKQGVKINK</sequence>
<protein>
    <recommendedName>
        <fullName evidence="2">NAD-dependent epimerase/dehydratase domain-containing protein</fullName>
    </recommendedName>
</protein>
<dbReference type="Pfam" id="PF01370">
    <property type="entry name" value="Epimerase"/>
    <property type="match status" value="1"/>
</dbReference>
<dbReference type="InterPro" id="IPR001509">
    <property type="entry name" value="Epimerase_deHydtase"/>
</dbReference>
<accession>A0A8J8T0T7</accession>
<dbReference type="EMBL" id="RRYP01011036">
    <property type="protein sequence ID" value="TNV78004.1"/>
    <property type="molecule type" value="Genomic_DNA"/>
</dbReference>
<dbReference type="InterPro" id="IPR036291">
    <property type="entry name" value="NAD(P)-bd_dom_sf"/>
</dbReference>
<dbReference type="GO" id="GO:0006567">
    <property type="term" value="P:L-threonine catabolic process"/>
    <property type="evidence" value="ECO:0007669"/>
    <property type="project" value="TreeGrafter"/>
</dbReference>
<feature type="domain" description="NAD-dependent epimerase/dehydratase" evidence="2">
    <location>
        <begin position="25"/>
        <end position="260"/>
    </location>
</feature>